<name>A0A4U0VN52_9PEZI</name>
<dbReference type="OrthoDB" id="5424692at2759"/>
<evidence type="ECO:0000313" key="3">
    <source>
        <dbReference type="Proteomes" id="UP000308768"/>
    </source>
</evidence>
<proteinExistence type="predicted"/>
<evidence type="ECO:0000256" key="1">
    <source>
        <dbReference type="SAM" id="MobiDB-lite"/>
    </source>
</evidence>
<reference evidence="2 3" key="1">
    <citation type="submission" date="2017-03" db="EMBL/GenBank/DDBJ databases">
        <title>Genomes of endolithic fungi from Antarctica.</title>
        <authorList>
            <person name="Coleine C."/>
            <person name="Masonjones S."/>
            <person name="Stajich J.E."/>
        </authorList>
    </citation>
    <scope>NUCLEOTIDE SEQUENCE [LARGE SCALE GENOMIC DNA]</scope>
    <source>
        <strain evidence="2 3">CCFEE 5187</strain>
    </source>
</reference>
<accession>A0A4U0VN52</accession>
<gene>
    <name evidence="2" type="ORF">B0A49_11277</name>
</gene>
<feature type="compositionally biased region" description="Low complexity" evidence="1">
    <location>
        <begin position="34"/>
        <end position="52"/>
    </location>
</feature>
<dbReference type="Proteomes" id="UP000308768">
    <property type="component" value="Unassembled WGS sequence"/>
</dbReference>
<protein>
    <submittedName>
        <fullName evidence="2">Uncharacterized protein</fullName>
    </submittedName>
</protein>
<keyword evidence="3" id="KW-1185">Reference proteome</keyword>
<feature type="non-terminal residue" evidence="2">
    <location>
        <position position="98"/>
    </location>
</feature>
<feature type="region of interest" description="Disordered" evidence="1">
    <location>
        <begin position="1"/>
        <end position="98"/>
    </location>
</feature>
<feature type="compositionally biased region" description="Pro residues" evidence="1">
    <location>
        <begin position="89"/>
        <end position="98"/>
    </location>
</feature>
<evidence type="ECO:0000313" key="2">
    <source>
        <dbReference type="EMBL" id="TKA50734.1"/>
    </source>
</evidence>
<sequence length="98" mass="10105">MNGDGRGPLSGPAYRNGDSARPPPSGPGGQRNYSSAMSPPAGPASAPMSMSAHNRQGSVLSAPSQPRGGGGGRGSFGREYPRDFSRDYPSPPQHPSRR</sequence>
<dbReference type="EMBL" id="NAJN01002595">
    <property type="protein sequence ID" value="TKA50734.1"/>
    <property type="molecule type" value="Genomic_DNA"/>
</dbReference>
<dbReference type="AlphaFoldDB" id="A0A4U0VN52"/>
<organism evidence="2 3">
    <name type="scientific">Cryomyces minteri</name>
    <dbReference type="NCBI Taxonomy" id="331657"/>
    <lineage>
        <taxon>Eukaryota</taxon>
        <taxon>Fungi</taxon>
        <taxon>Dikarya</taxon>
        <taxon>Ascomycota</taxon>
        <taxon>Pezizomycotina</taxon>
        <taxon>Dothideomycetes</taxon>
        <taxon>Dothideomycetes incertae sedis</taxon>
        <taxon>Cryomyces</taxon>
    </lineage>
</organism>
<comment type="caution">
    <text evidence="2">The sequence shown here is derived from an EMBL/GenBank/DDBJ whole genome shotgun (WGS) entry which is preliminary data.</text>
</comment>
<feature type="compositionally biased region" description="Polar residues" evidence="1">
    <location>
        <begin position="53"/>
        <end position="64"/>
    </location>
</feature>